<evidence type="ECO:0000313" key="3">
    <source>
        <dbReference type="WBParaSite" id="maker-uti_cns_0013360-snap-gene-0.3-mRNA-1"/>
    </source>
</evidence>
<reference evidence="3" key="1">
    <citation type="submission" date="2016-11" db="UniProtKB">
        <authorList>
            <consortium name="WormBaseParasite"/>
        </authorList>
    </citation>
    <scope>IDENTIFICATION</scope>
</reference>
<keyword evidence="2" id="KW-1185">Reference proteome</keyword>
<evidence type="ECO:0000256" key="1">
    <source>
        <dbReference type="SAM" id="MobiDB-lite"/>
    </source>
</evidence>
<sequence>DLPDPDTDAAAAAAVDAPSLAPAPPHGPLPPMRPVVKSDSQVNVGFNVAASVATADSTETAAAVTYSNPLVDEDDLGNEFNIGGPAAGATSEPGLLDTDLAVWHRKQPQGPSEDPPSIIRVVRPRTTSETYEASTEVSRAQDEPSPTPPLQQKQQPLSVADYFADLQMGSGAEGAGFLDGEAERRMDAWLPSEATRQLLDGLVAGKVDPAK</sequence>
<feature type="region of interest" description="Disordered" evidence="1">
    <location>
        <begin position="105"/>
        <end position="159"/>
    </location>
</feature>
<dbReference type="Proteomes" id="UP000095280">
    <property type="component" value="Unplaced"/>
</dbReference>
<organism evidence="2 3">
    <name type="scientific">Macrostomum lignano</name>
    <dbReference type="NCBI Taxonomy" id="282301"/>
    <lineage>
        <taxon>Eukaryota</taxon>
        <taxon>Metazoa</taxon>
        <taxon>Spiralia</taxon>
        <taxon>Lophotrochozoa</taxon>
        <taxon>Platyhelminthes</taxon>
        <taxon>Rhabditophora</taxon>
        <taxon>Macrostomorpha</taxon>
        <taxon>Macrostomida</taxon>
        <taxon>Macrostomidae</taxon>
        <taxon>Macrostomum</taxon>
    </lineage>
</organism>
<feature type="compositionally biased region" description="Polar residues" evidence="1">
    <location>
        <begin position="125"/>
        <end position="138"/>
    </location>
</feature>
<accession>A0A1I8IL22</accession>
<feature type="compositionally biased region" description="Pro residues" evidence="1">
    <location>
        <begin position="21"/>
        <end position="33"/>
    </location>
</feature>
<proteinExistence type="predicted"/>
<feature type="region of interest" description="Disordered" evidence="1">
    <location>
        <begin position="1"/>
        <end position="36"/>
    </location>
</feature>
<dbReference type="WBParaSite" id="maker-uti_cns_0013360-snap-gene-0.3-mRNA-1">
    <property type="protein sequence ID" value="maker-uti_cns_0013360-snap-gene-0.3-mRNA-1"/>
    <property type="gene ID" value="maker-uti_cns_0013360-snap-gene-0.3"/>
</dbReference>
<dbReference type="AlphaFoldDB" id="A0A1I8IL22"/>
<evidence type="ECO:0000313" key="2">
    <source>
        <dbReference type="Proteomes" id="UP000095280"/>
    </source>
</evidence>
<feature type="compositionally biased region" description="Low complexity" evidence="1">
    <location>
        <begin position="8"/>
        <end position="20"/>
    </location>
</feature>
<protein>
    <submittedName>
        <fullName evidence="3">Rad21_Rec8 domain-containing protein</fullName>
    </submittedName>
</protein>
<name>A0A1I8IL22_9PLAT</name>